<gene>
    <name evidence="1" type="ORF">FKW44_019846</name>
</gene>
<evidence type="ECO:0000313" key="1">
    <source>
        <dbReference type="EMBL" id="QQP39077.1"/>
    </source>
</evidence>
<sequence>MKEESSISFYLYGWRDITHLVKTMTSGQRSFTGGIRQIAKSRLTLSRCEVLPTKGGQGVLQILVYVTSLQGQSGQQEYREYSRWARCSRKS</sequence>
<evidence type="ECO:0000313" key="2">
    <source>
        <dbReference type="Proteomes" id="UP000595437"/>
    </source>
</evidence>
<name>A0A7T8GWH6_CALRO</name>
<accession>A0A7T8GWH6</accession>
<reference evidence="2" key="1">
    <citation type="submission" date="2021-01" db="EMBL/GenBank/DDBJ databases">
        <title>Caligus Genome Assembly.</title>
        <authorList>
            <person name="Gallardo-Escarate C."/>
        </authorList>
    </citation>
    <scope>NUCLEOTIDE SEQUENCE [LARGE SCALE GENOMIC DNA]</scope>
</reference>
<dbReference type="AlphaFoldDB" id="A0A7T8GWH6"/>
<organism evidence="1 2">
    <name type="scientific">Caligus rogercresseyi</name>
    <name type="common">Sea louse</name>
    <dbReference type="NCBI Taxonomy" id="217165"/>
    <lineage>
        <taxon>Eukaryota</taxon>
        <taxon>Metazoa</taxon>
        <taxon>Ecdysozoa</taxon>
        <taxon>Arthropoda</taxon>
        <taxon>Crustacea</taxon>
        <taxon>Multicrustacea</taxon>
        <taxon>Hexanauplia</taxon>
        <taxon>Copepoda</taxon>
        <taxon>Siphonostomatoida</taxon>
        <taxon>Caligidae</taxon>
        <taxon>Caligus</taxon>
    </lineage>
</organism>
<dbReference type="Proteomes" id="UP000595437">
    <property type="component" value="Chromosome 14"/>
</dbReference>
<proteinExistence type="predicted"/>
<keyword evidence="2" id="KW-1185">Reference proteome</keyword>
<protein>
    <submittedName>
        <fullName evidence="1">Uncharacterized protein</fullName>
    </submittedName>
</protein>
<dbReference type="EMBL" id="CP045903">
    <property type="protein sequence ID" value="QQP39077.1"/>
    <property type="molecule type" value="Genomic_DNA"/>
</dbReference>